<dbReference type="EMBL" id="CP146240">
    <property type="protein sequence ID" value="WWS84377.1"/>
    <property type="molecule type" value="Genomic_DNA"/>
</dbReference>
<evidence type="ECO:0000256" key="2">
    <source>
        <dbReference type="SAM" id="Phobius"/>
    </source>
</evidence>
<keyword evidence="2" id="KW-0472">Membrane</keyword>
<organism evidence="3 4">
    <name type="scientific">Microbacterium paraoxydans</name>
    <dbReference type="NCBI Taxonomy" id="199592"/>
    <lineage>
        <taxon>Bacteria</taxon>
        <taxon>Bacillati</taxon>
        <taxon>Actinomycetota</taxon>
        <taxon>Actinomycetes</taxon>
        <taxon>Micrococcales</taxon>
        <taxon>Microbacteriaceae</taxon>
        <taxon>Microbacterium</taxon>
    </lineage>
</organism>
<gene>
    <name evidence="3" type="ORF">V8Z62_13975</name>
</gene>
<evidence type="ECO:0000313" key="3">
    <source>
        <dbReference type="EMBL" id="WWS84377.1"/>
    </source>
</evidence>
<keyword evidence="2" id="KW-1133">Transmembrane helix</keyword>
<keyword evidence="4" id="KW-1185">Reference proteome</keyword>
<keyword evidence="2" id="KW-0812">Transmembrane</keyword>
<feature type="region of interest" description="Disordered" evidence="1">
    <location>
        <begin position="235"/>
        <end position="256"/>
    </location>
</feature>
<feature type="region of interest" description="Disordered" evidence="1">
    <location>
        <begin position="326"/>
        <end position="378"/>
    </location>
</feature>
<evidence type="ECO:0000313" key="4">
    <source>
        <dbReference type="Proteomes" id="UP001377573"/>
    </source>
</evidence>
<proteinExistence type="predicted"/>
<sequence>MTDERENPPFDQAVLPQAHRTIRLLDPGEGPLEGALVASPDGPVVRRDAEGLTGWAGWRYAGSQHVAAPLDVVRRARGHDVLLPWCTETLHVFLERAGRARGGLSSGEISTVVVSMLRGLSELGPMPAAEVPGAWWLTERGRPVFVLGAGQDAASAVLAVLDRLHADCTDKALIRVLDRLREHLRTAAAQRRVPRRLLEEGERELLEIAAPRPLESATEDQVGASVGAATALRRLRADSATRTRERETGLPRDRPRVRERATVAAALRAFLDHLAGRARALVRPSEVEAPRGTERRSTRPRRGRIFVVAGVCAAAVLVAGSLWPSGGEGSAAGSPDAGTATTARPSTSDPADETSREPARSPMPSLTAGATPPAVDDPLAALPDVMTRIAECESREDPVCATAIAGGAPAIRAVAAELIGGEDPVLVDRYGDIAVLELVSSSAGREGSGAGAMIVVLVWADEKWLVRDAYRVADQPR</sequence>
<name>A0ABZ2HX14_9MICO</name>
<evidence type="ECO:0000256" key="1">
    <source>
        <dbReference type="SAM" id="MobiDB-lite"/>
    </source>
</evidence>
<protein>
    <submittedName>
        <fullName evidence="3">Uncharacterized protein</fullName>
    </submittedName>
</protein>
<reference evidence="3 4" key="1">
    <citation type="submission" date="2024-02" db="EMBL/GenBank/DDBJ databases">
        <authorList>
            <person name="Alasadi S."/>
            <person name="Hussein S.A."/>
        </authorList>
    </citation>
    <scope>NUCLEOTIDE SEQUENCE [LARGE SCALE GENOMIC DNA]</scope>
    <source>
        <strain evidence="3 4">GJ_SRA_44_2022</strain>
    </source>
</reference>
<feature type="compositionally biased region" description="Polar residues" evidence="1">
    <location>
        <begin position="339"/>
        <end position="349"/>
    </location>
</feature>
<accession>A0ABZ2HX14</accession>
<feature type="transmembrane region" description="Helical" evidence="2">
    <location>
        <begin position="305"/>
        <end position="323"/>
    </location>
</feature>
<dbReference type="RefSeq" id="WP_126893109.1">
    <property type="nucleotide sequence ID" value="NZ_CP146240.1"/>
</dbReference>
<dbReference type="Proteomes" id="UP001377573">
    <property type="component" value="Chromosome"/>
</dbReference>